<dbReference type="InterPro" id="IPR003675">
    <property type="entry name" value="Rce1/LyrA-like_dom"/>
</dbReference>
<sequence>MSKFILLLSLGVAALASKNFFIWPAPSGKTPLKLRQVLFGGALLVFSSLVALSVSSQTAELLSTMTGISLAFAFLFYLLFLPKDITRAILFSGERPVKTSWRALGSAIRMWIIIIPVTQLIGIMMSKFLTLVLPMQEIHTQEVTQEVQNSLPITGHYISMILNLGVLTPFGEEVFFRGILQTFLKNKMTRIAAVLCSSIIFSFIHIEHSLGSWVFVPVLFVFSLSAGFLYEKDRHILSPIALHGLFNLTSLLFLGIK</sequence>
<feature type="transmembrane region" description="Helical" evidence="1">
    <location>
        <begin position="237"/>
        <end position="256"/>
    </location>
</feature>
<reference evidence="3" key="1">
    <citation type="submission" date="2015-05" db="EMBL/GenBank/DDBJ databases">
        <authorList>
            <person name="Rattei Thomas"/>
        </authorList>
    </citation>
    <scope>NUCLEOTIDE SEQUENCE</scope>
    <source>
        <strain evidence="3">UZG1</strain>
    </source>
</reference>
<evidence type="ECO:0000313" key="3">
    <source>
        <dbReference type="EMBL" id="CRI51558.1"/>
    </source>
</evidence>
<dbReference type="PANTHER" id="PTHR36435:SF1">
    <property type="entry name" value="CAAX AMINO TERMINAL PROTEASE FAMILY PROTEIN"/>
    <property type="match status" value="1"/>
</dbReference>
<feature type="transmembrane region" description="Helical" evidence="1">
    <location>
        <begin position="37"/>
        <end position="54"/>
    </location>
</feature>
<dbReference type="GO" id="GO:0004175">
    <property type="term" value="F:endopeptidase activity"/>
    <property type="evidence" value="ECO:0007669"/>
    <property type="project" value="UniProtKB-ARBA"/>
</dbReference>
<name>A0A0F7XGB8_CHLPN</name>
<dbReference type="Pfam" id="PF02517">
    <property type="entry name" value="Rce1-like"/>
    <property type="match status" value="1"/>
</dbReference>
<evidence type="ECO:0000259" key="2">
    <source>
        <dbReference type="Pfam" id="PF02517"/>
    </source>
</evidence>
<dbReference type="PANTHER" id="PTHR36435">
    <property type="entry name" value="SLR1288 PROTEIN"/>
    <property type="match status" value="1"/>
</dbReference>
<accession>A0A0F7XGB8</accession>
<dbReference type="AlphaFoldDB" id="A0A0F7XGB8"/>
<proteinExistence type="predicted"/>
<feature type="transmembrane region" description="Helical" evidence="1">
    <location>
        <begin position="212"/>
        <end position="230"/>
    </location>
</feature>
<dbReference type="InterPro" id="IPR052710">
    <property type="entry name" value="CAAX_protease"/>
</dbReference>
<organism evidence="3">
    <name type="scientific">Chlamydia pneumoniae</name>
    <name type="common">Chlamydophila pneumoniae</name>
    <dbReference type="NCBI Taxonomy" id="83558"/>
    <lineage>
        <taxon>Bacteria</taxon>
        <taxon>Pseudomonadati</taxon>
        <taxon>Chlamydiota</taxon>
        <taxon>Chlamydiia</taxon>
        <taxon>Chlamydiales</taxon>
        <taxon>Chlamydiaceae</taxon>
        <taxon>Chlamydia/Chlamydophila group</taxon>
        <taxon>Chlamydia</taxon>
    </lineage>
</organism>
<gene>
    <name evidence="3" type="ORF">BN1224_UZG1_A_04130</name>
</gene>
<keyword evidence="1" id="KW-1133">Transmembrane helix</keyword>
<evidence type="ECO:0000256" key="1">
    <source>
        <dbReference type="SAM" id="Phobius"/>
    </source>
</evidence>
<protein>
    <recommendedName>
        <fullName evidence="2">CAAX prenyl protease 2/Lysostaphin resistance protein A-like domain-containing protein</fullName>
    </recommendedName>
</protein>
<dbReference type="EMBL" id="LN847245">
    <property type="protein sequence ID" value="CRI51558.1"/>
    <property type="molecule type" value="Genomic_DNA"/>
</dbReference>
<keyword evidence="1" id="KW-0812">Transmembrane</keyword>
<feature type="transmembrane region" description="Helical" evidence="1">
    <location>
        <begin position="61"/>
        <end position="81"/>
    </location>
</feature>
<dbReference type="GO" id="GO:0080120">
    <property type="term" value="P:CAAX-box protein maturation"/>
    <property type="evidence" value="ECO:0007669"/>
    <property type="project" value="UniProtKB-ARBA"/>
</dbReference>
<feature type="transmembrane region" description="Helical" evidence="1">
    <location>
        <begin position="101"/>
        <end position="125"/>
    </location>
</feature>
<keyword evidence="1" id="KW-0472">Membrane</keyword>
<feature type="domain" description="CAAX prenyl protease 2/Lysostaphin resistance protein A-like" evidence="2">
    <location>
        <begin position="157"/>
        <end position="248"/>
    </location>
</feature>
<feature type="transmembrane region" description="Helical" evidence="1">
    <location>
        <begin position="188"/>
        <end position="206"/>
    </location>
</feature>